<sequence length="348" mass="37398">MFDTELRHEQADTPTPFDQTTNDPIPEVIPTTAARPVWPPPPRPRKRRSKFKQAGSTLAIILTSLLLLSCLALILFKTSTNYRGSLRHVATIEVQQTRSVQNTAQAQVQGTARYFQTAQSEIEATATAEGNQAAIATQTVNDATATATANENSYQTIATGKALIDDPMLDNSGTSKWDTGGPAANTGCSFTDSAYHVREAQQMYLQPCLAQGTNVEDSAYQADVSIIAGNPGQAGLLLRANSAGDSYYFFHVGSDGSYALDLYNGTDQAKVLLQGFSDAITPGLQQTNQLMILAHKNSLMILANGHYLGMVSDDTLTGGKIGVAVINNGTPIDATFTNVQVWRYEAKN</sequence>
<evidence type="ECO:0000256" key="1">
    <source>
        <dbReference type="SAM" id="MobiDB-lite"/>
    </source>
</evidence>
<feature type="compositionally biased region" description="Polar residues" evidence="1">
    <location>
        <begin position="12"/>
        <end position="23"/>
    </location>
</feature>
<keyword evidence="2" id="KW-1133">Transmembrane helix</keyword>
<comment type="caution">
    <text evidence="3">The sequence shown here is derived from an EMBL/GenBank/DDBJ whole genome shotgun (WGS) entry which is preliminary data.</text>
</comment>
<evidence type="ECO:0000256" key="2">
    <source>
        <dbReference type="SAM" id="Phobius"/>
    </source>
</evidence>
<evidence type="ECO:0008006" key="5">
    <source>
        <dbReference type="Google" id="ProtNLM"/>
    </source>
</evidence>
<dbReference type="AlphaFoldDB" id="A0A5J4KQ67"/>
<keyword evidence="2" id="KW-0472">Membrane</keyword>
<protein>
    <recommendedName>
        <fullName evidence="5">3-keto-disaccharide hydrolase domain-containing protein</fullName>
    </recommendedName>
</protein>
<feature type="transmembrane region" description="Helical" evidence="2">
    <location>
        <begin position="54"/>
        <end position="76"/>
    </location>
</feature>
<proteinExistence type="predicted"/>
<accession>A0A5J4KQ67</accession>
<dbReference type="EMBL" id="BKZW01000001">
    <property type="protein sequence ID" value="GER88521.1"/>
    <property type="molecule type" value="Genomic_DNA"/>
</dbReference>
<gene>
    <name evidence="3" type="ORF">KDW_26830</name>
</gene>
<evidence type="ECO:0000313" key="4">
    <source>
        <dbReference type="Proteomes" id="UP000326912"/>
    </source>
</evidence>
<keyword evidence="2" id="KW-0812">Transmembrane</keyword>
<keyword evidence="4" id="KW-1185">Reference proteome</keyword>
<feature type="compositionally biased region" description="Basic and acidic residues" evidence="1">
    <location>
        <begin position="1"/>
        <end position="11"/>
    </location>
</feature>
<dbReference type="Proteomes" id="UP000326912">
    <property type="component" value="Unassembled WGS sequence"/>
</dbReference>
<organism evidence="3 4">
    <name type="scientific">Dictyobacter vulcani</name>
    <dbReference type="NCBI Taxonomy" id="2607529"/>
    <lineage>
        <taxon>Bacteria</taxon>
        <taxon>Bacillati</taxon>
        <taxon>Chloroflexota</taxon>
        <taxon>Ktedonobacteria</taxon>
        <taxon>Ktedonobacterales</taxon>
        <taxon>Dictyobacteraceae</taxon>
        <taxon>Dictyobacter</taxon>
    </lineage>
</organism>
<evidence type="ECO:0000313" key="3">
    <source>
        <dbReference type="EMBL" id="GER88521.1"/>
    </source>
</evidence>
<feature type="region of interest" description="Disordered" evidence="1">
    <location>
        <begin position="1"/>
        <end position="51"/>
    </location>
</feature>
<dbReference type="Gene3D" id="2.60.120.560">
    <property type="entry name" value="Exo-inulinase, domain 1"/>
    <property type="match status" value="1"/>
</dbReference>
<reference evidence="3 4" key="1">
    <citation type="submission" date="2019-10" db="EMBL/GenBank/DDBJ databases">
        <title>Dictyobacter vulcani sp. nov., within the class Ktedonobacteria, isolated from soil of volcanic Mt. Zao.</title>
        <authorList>
            <person name="Zheng Y."/>
            <person name="Wang C.M."/>
            <person name="Sakai Y."/>
            <person name="Abe K."/>
            <person name="Yokota A."/>
            <person name="Yabe S."/>
        </authorList>
    </citation>
    <scope>NUCLEOTIDE SEQUENCE [LARGE SCALE GENOMIC DNA]</scope>
    <source>
        <strain evidence="3 4">W12</strain>
    </source>
</reference>
<dbReference type="RefSeq" id="WP_151756415.1">
    <property type="nucleotide sequence ID" value="NZ_BKZW01000001.1"/>
</dbReference>
<name>A0A5J4KQ67_9CHLR</name>